<keyword evidence="2 5" id="KW-0812">Transmembrane</keyword>
<dbReference type="PANTHER" id="PTHR43847">
    <property type="entry name" value="BLL3993 PROTEIN"/>
    <property type="match status" value="1"/>
</dbReference>
<evidence type="ECO:0000313" key="6">
    <source>
        <dbReference type="EMBL" id="MBP2407029.1"/>
    </source>
</evidence>
<gene>
    <name evidence="6" type="ORF">JO379_006498</name>
</gene>
<dbReference type="Proteomes" id="UP001519291">
    <property type="component" value="Unassembled WGS sequence"/>
</dbReference>
<dbReference type="GO" id="GO:0032259">
    <property type="term" value="P:methylation"/>
    <property type="evidence" value="ECO:0007669"/>
    <property type="project" value="UniProtKB-KW"/>
</dbReference>
<evidence type="ECO:0000313" key="7">
    <source>
        <dbReference type="Proteomes" id="UP001519291"/>
    </source>
</evidence>
<dbReference type="Pfam" id="PF04140">
    <property type="entry name" value="ICMT"/>
    <property type="match status" value="1"/>
</dbReference>
<evidence type="ECO:0000256" key="1">
    <source>
        <dbReference type="ARBA" id="ARBA00004141"/>
    </source>
</evidence>
<comment type="subcellular location">
    <subcellularLocation>
        <location evidence="1">Membrane</location>
        <topology evidence="1">Multi-pass membrane protein</topology>
    </subcellularLocation>
</comment>
<keyword evidence="6" id="KW-0808">Transferase</keyword>
<proteinExistence type="predicted"/>
<dbReference type="Gene3D" id="1.20.120.1630">
    <property type="match status" value="1"/>
</dbReference>
<name>A0ABS4YE72_9ACTN</name>
<dbReference type="EMBL" id="JAGIOH010000001">
    <property type="protein sequence ID" value="MBP2407029.1"/>
    <property type="molecule type" value="Genomic_DNA"/>
</dbReference>
<dbReference type="PANTHER" id="PTHR43847:SF1">
    <property type="entry name" value="BLL3993 PROTEIN"/>
    <property type="match status" value="1"/>
</dbReference>
<reference evidence="6 7" key="1">
    <citation type="submission" date="2021-03" db="EMBL/GenBank/DDBJ databases">
        <title>Sequencing the genomes of 1000 actinobacteria strains.</title>
        <authorList>
            <person name="Klenk H.-P."/>
        </authorList>
    </citation>
    <scope>NUCLEOTIDE SEQUENCE [LARGE SCALE GENOMIC DNA]</scope>
    <source>
        <strain evidence="6 7">DSM 41480</strain>
    </source>
</reference>
<dbReference type="GeneID" id="91573333"/>
<dbReference type="InterPro" id="IPR007269">
    <property type="entry name" value="ICMT_MeTrfase"/>
</dbReference>
<evidence type="ECO:0000256" key="2">
    <source>
        <dbReference type="ARBA" id="ARBA00022692"/>
    </source>
</evidence>
<protein>
    <submittedName>
        <fullName evidence="6">Methyltransferase</fullName>
    </submittedName>
</protein>
<evidence type="ECO:0000256" key="5">
    <source>
        <dbReference type="SAM" id="Phobius"/>
    </source>
</evidence>
<dbReference type="InterPro" id="IPR052527">
    <property type="entry name" value="Metal_cation-efflux_comp"/>
</dbReference>
<keyword evidence="4 5" id="KW-0472">Membrane</keyword>
<feature type="transmembrane region" description="Helical" evidence="5">
    <location>
        <begin position="123"/>
        <end position="149"/>
    </location>
</feature>
<keyword evidence="7" id="KW-1185">Reference proteome</keyword>
<evidence type="ECO:0000256" key="3">
    <source>
        <dbReference type="ARBA" id="ARBA00022989"/>
    </source>
</evidence>
<dbReference type="RefSeq" id="WP_209518344.1">
    <property type="nucleotide sequence ID" value="NZ_JAGIOH010000001.1"/>
</dbReference>
<sequence length="175" mass="19238">MLWYTALVLAVATERVGELLLARRNARWSLARGGTPADHGHYRWMVALHTGLLVACPLEVLVAHRSVPPLLTWTMLAVVVASQALRWWCIHTLGRQWNTRVIVVPGLRLVTAGPYRRLRHPNYVAVVAEGLALPLVGGAWVTALVFTVLNAWLLTVRIRCEDAALATATAVGART</sequence>
<keyword evidence="6" id="KW-0489">Methyltransferase</keyword>
<evidence type="ECO:0000256" key="4">
    <source>
        <dbReference type="ARBA" id="ARBA00023136"/>
    </source>
</evidence>
<organism evidence="6 7">
    <name type="scientific">Streptomyces syringium</name>
    <dbReference type="NCBI Taxonomy" id="76729"/>
    <lineage>
        <taxon>Bacteria</taxon>
        <taxon>Bacillati</taxon>
        <taxon>Actinomycetota</taxon>
        <taxon>Actinomycetes</taxon>
        <taxon>Kitasatosporales</taxon>
        <taxon>Streptomycetaceae</taxon>
        <taxon>Streptomyces</taxon>
    </lineage>
</organism>
<keyword evidence="3 5" id="KW-1133">Transmembrane helix</keyword>
<comment type="caution">
    <text evidence="6">The sequence shown here is derived from an EMBL/GenBank/DDBJ whole genome shotgun (WGS) entry which is preliminary data.</text>
</comment>
<dbReference type="GO" id="GO:0008168">
    <property type="term" value="F:methyltransferase activity"/>
    <property type="evidence" value="ECO:0007669"/>
    <property type="project" value="UniProtKB-KW"/>
</dbReference>
<accession>A0ABS4YE72</accession>